<organism evidence="10 11">
    <name type="scientific">Salinomyces thailandicus</name>
    <dbReference type="NCBI Taxonomy" id="706561"/>
    <lineage>
        <taxon>Eukaryota</taxon>
        <taxon>Fungi</taxon>
        <taxon>Dikarya</taxon>
        <taxon>Ascomycota</taxon>
        <taxon>Pezizomycotina</taxon>
        <taxon>Dothideomycetes</taxon>
        <taxon>Dothideomycetidae</taxon>
        <taxon>Mycosphaerellales</taxon>
        <taxon>Teratosphaeriaceae</taxon>
        <taxon>Salinomyces</taxon>
    </lineage>
</organism>
<evidence type="ECO:0000259" key="9">
    <source>
        <dbReference type="PROSITE" id="PS50850"/>
    </source>
</evidence>
<keyword evidence="3 8" id="KW-0812">Transmembrane</keyword>
<feature type="transmembrane region" description="Helical" evidence="8">
    <location>
        <begin position="158"/>
        <end position="180"/>
    </location>
</feature>
<evidence type="ECO:0000256" key="8">
    <source>
        <dbReference type="SAM" id="Phobius"/>
    </source>
</evidence>
<dbReference type="InterPro" id="IPR011701">
    <property type="entry name" value="MFS"/>
</dbReference>
<dbReference type="PANTHER" id="PTHR43791">
    <property type="entry name" value="PERMEASE-RELATED"/>
    <property type="match status" value="1"/>
</dbReference>
<keyword evidence="2" id="KW-0813">Transport</keyword>
<protein>
    <recommendedName>
        <fullName evidence="9">Major facilitator superfamily (MFS) profile domain-containing protein</fullName>
    </recommendedName>
</protein>
<feature type="transmembrane region" description="Helical" evidence="8">
    <location>
        <begin position="87"/>
        <end position="104"/>
    </location>
</feature>
<evidence type="ECO:0000256" key="2">
    <source>
        <dbReference type="ARBA" id="ARBA00022448"/>
    </source>
</evidence>
<evidence type="ECO:0000256" key="3">
    <source>
        <dbReference type="ARBA" id="ARBA00022692"/>
    </source>
</evidence>
<feature type="compositionally biased region" description="Basic and acidic residues" evidence="7">
    <location>
        <begin position="1"/>
        <end position="34"/>
    </location>
</feature>
<accession>A0A4U0TWW6</accession>
<dbReference type="Proteomes" id="UP000308549">
    <property type="component" value="Unassembled WGS sequence"/>
</dbReference>
<feature type="transmembrane region" description="Helical" evidence="8">
    <location>
        <begin position="245"/>
        <end position="269"/>
    </location>
</feature>
<evidence type="ECO:0000256" key="5">
    <source>
        <dbReference type="ARBA" id="ARBA00023136"/>
    </source>
</evidence>
<proteinExistence type="inferred from homology"/>
<dbReference type="InterPro" id="IPR036259">
    <property type="entry name" value="MFS_trans_sf"/>
</dbReference>
<dbReference type="FunFam" id="1.20.1250.20:FF:000064">
    <property type="entry name" value="MFS allantoate transporter"/>
    <property type="match status" value="1"/>
</dbReference>
<feature type="transmembrane region" description="Helical" evidence="8">
    <location>
        <begin position="220"/>
        <end position="239"/>
    </location>
</feature>
<comment type="similarity">
    <text evidence="6">Belongs to the major facilitator superfamily. Allantoate permease family.</text>
</comment>
<dbReference type="PANTHER" id="PTHR43791:SF81">
    <property type="entry name" value="TRANSPORTER, PUTATIVE (AFU_ORTHOLOGUE AFUA_7G01190)-RELATED"/>
    <property type="match status" value="1"/>
</dbReference>
<dbReference type="SUPFAM" id="SSF103473">
    <property type="entry name" value="MFS general substrate transporter"/>
    <property type="match status" value="1"/>
</dbReference>
<dbReference type="InterPro" id="IPR020846">
    <property type="entry name" value="MFS_dom"/>
</dbReference>
<dbReference type="OrthoDB" id="6730379at2759"/>
<evidence type="ECO:0000256" key="7">
    <source>
        <dbReference type="SAM" id="MobiDB-lite"/>
    </source>
</evidence>
<reference evidence="10 11" key="1">
    <citation type="submission" date="2017-03" db="EMBL/GenBank/DDBJ databases">
        <title>Genomes of endolithic fungi from Antarctica.</title>
        <authorList>
            <person name="Coleine C."/>
            <person name="Masonjones S."/>
            <person name="Stajich J.E."/>
        </authorList>
    </citation>
    <scope>NUCLEOTIDE SEQUENCE [LARGE SCALE GENOMIC DNA]</scope>
    <source>
        <strain evidence="10 11">CCFEE 6315</strain>
    </source>
</reference>
<dbReference type="AlphaFoldDB" id="A0A4U0TWW6"/>
<feature type="transmembrane region" description="Helical" evidence="8">
    <location>
        <begin position="445"/>
        <end position="466"/>
    </location>
</feature>
<feature type="region of interest" description="Disordered" evidence="7">
    <location>
        <begin position="1"/>
        <end position="43"/>
    </location>
</feature>
<dbReference type="Pfam" id="PF07690">
    <property type="entry name" value="MFS_1"/>
    <property type="match status" value="1"/>
</dbReference>
<feature type="transmembrane region" description="Helical" evidence="8">
    <location>
        <begin position="186"/>
        <end position="208"/>
    </location>
</feature>
<evidence type="ECO:0000256" key="6">
    <source>
        <dbReference type="ARBA" id="ARBA00037968"/>
    </source>
</evidence>
<keyword evidence="11" id="KW-1185">Reference proteome</keyword>
<evidence type="ECO:0000313" key="10">
    <source>
        <dbReference type="EMBL" id="TKA26486.1"/>
    </source>
</evidence>
<feature type="transmembrane region" description="Helical" evidence="8">
    <location>
        <begin position="384"/>
        <end position="403"/>
    </location>
</feature>
<dbReference type="Gene3D" id="1.20.1250.20">
    <property type="entry name" value="MFS general substrate transporter like domains"/>
    <property type="match status" value="1"/>
</dbReference>
<keyword evidence="4 8" id="KW-1133">Transmembrane helix</keyword>
<feature type="transmembrane region" description="Helical" evidence="8">
    <location>
        <begin position="128"/>
        <end position="146"/>
    </location>
</feature>
<dbReference type="PROSITE" id="PS50850">
    <property type="entry name" value="MFS"/>
    <property type="match status" value="1"/>
</dbReference>
<dbReference type="EMBL" id="NAJL01000028">
    <property type="protein sequence ID" value="TKA26486.1"/>
    <property type="molecule type" value="Genomic_DNA"/>
</dbReference>
<evidence type="ECO:0000313" key="11">
    <source>
        <dbReference type="Proteomes" id="UP000308549"/>
    </source>
</evidence>
<comment type="subcellular location">
    <subcellularLocation>
        <location evidence="1">Membrane</location>
        <topology evidence="1">Multi-pass membrane protein</topology>
    </subcellularLocation>
</comment>
<sequence>MANEPEKQQRSAVAHADENDEKPIPETQIKETDYSRPTNPNDIDLRAGEVHNLDQAALFLHEHNFTQSDLQTLLQDEQAQKKIRRRVDWVLMPLLCGTYMLQYIDKQTLSYSAVFDLFESTGTTKGQYSWLASIFYFGYLVSEWPASYLAQHFPTARVVSLFVLAWGALLMLTAACQNFAGLAVCRFFLGCCEALVTPTFMLFVGQFYTRKEQPARAGMFYCFNGVGSSVGGILFYAVGQEQGFAVWRAIFILCGGVTVVWGVILLYYLPNNIMTAKRFTPEEKALLIARTQQNQTGIYNPVIKLSQVREALLDPQCWILFFFVLLNETVNGGIANFGKLIVKGLSGGDALLTTAYGIPQGALQVFFVFTGPFLASKFKNIRTLIMILYLLPTIAGTALFWQLPHTPSNTKGLLVSYYIIGSYVASLVLALQLPATNVGGYTKRVTATAFVFLGYCAGNIIGPHAFLAAEAPVYETGCKVCMACA</sequence>
<dbReference type="GO" id="GO:0022857">
    <property type="term" value="F:transmembrane transporter activity"/>
    <property type="evidence" value="ECO:0007669"/>
    <property type="project" value="InterPro"/>
</dbReference>
<evidence type="ECO:0000256" key="1">
    <source>
        <dbReference type="ARBA" id="ARBA00004141"/>
    </source>
</evidence>
<dbReference type="GO" id="GO:0016020">
    <property type="term" value="C:membrane"/>
    <property type="evidence" value="ECO:0007669"/>
    <property type="project" value="UniProtKB-SubCell"/>
</dbReference>
<name>A0A4U0TWW6_9PEZI</name>
<comment type="caution">
    <text evidence="10">The sequence shown here is derived from an EMBL/GenBank/DDBJ whole genome shotgun (WGS) entry which is preliminary data.</text>
</comment>
<keyword evidence="5 8" id="KW-0472">Membrane</keyword>
<feature type="domain" description="Major facilitator superfamily (MFS) profile" evidence="9">
    <location>
        <begin position="91"/>
        <end position="485"/>
    </location>
</feature>
<gene>
    <name evidence="10" type="ORF">B0A50_05323</name>
</gene>
<feature type="transmembrane region" description="Helical" evidence="8">
    <location>
        <begin position="415"/>
        <end position="433"/>
    </location>
</feature>
<evidence type="ECO:0000256" key="4">
    <source>
        <dbReference type="ARBA" id="ARBA00022989"/>
    </source>
</evidence>